<evidence type="ECO:0000313" key="1">
    <source>
        <dbReference type="EMBL" id="QEC76398.1"/>
    </source>
</evidence>
<protein>
    <submittedName>
        <fullName evidence="1">Uncharacterized protein</fullName>
    </submittedName>
</protein>
<reference evidence="1 2" key="1">
    <citation type="journal article" date="2013" name="J. Microbiol.">
        <title>Mucilaginibacter ginsenosidivorax sp. nov., with ginsenoside converting activity isolated from sediment.</title>
        <authorList>
            <person name="Kim J.K."/>
            <person name="Choi T.E."/>
            <person name="Liu Q.M."/>
            <person name="Park H.Y."/>
            <person name="Yi T.H."/>
            <person name="Yoon M.H."/>
            <person name="Kim S.C."/>
            <person name="Im W.T."/>
        </authorList>
    </citation>
    <scope>NUCLEOTIDE SEQUENCE [LARGE SCALE GENOMIC DNA]</scope>
    <source>
        <strain evidence="1 2">KHI28</strain>
    </source>
</reference>
<dbReference type="Proteomes" id="UP000321362">
    <property type="component" value="Chromosome"/>
</dbReference>
<evidence type="ECO:0000313" key="2">
    <source>
        <dbReference type="Proteomes" id="UP000321362"/>
    </source>
</evidence>
<proteinExistence type="predicted"/>
<organism evidence="1 2">
    <name type="scientific">Mucilaginibacter ginsenosidivorax</name>
    <dbReference type="NCBI Taxonomy" id="862126"/>
    <lineage>
        <taxon>Bacteria</taxon>
        <taxon>Pseudomonadati</taxon>
        <taxon>Bacteroidota</taxon>
        <taxon>Sphingobacteriia</taxon>
        <taxon>Sphingobacteriales</taxon>
        <taxon>Sphingobacteriaceae</taxon>
        <taxon>Mucilaginibacter</taxon>
    </lineage>
</organism>
<accession>A0A5B8W240</accession>
<sequence length="115" mass="13206">MKSITDPHLIYAVADSKKNKITWTKYTADSEWLYLGEFANINRNLVIDAINAHFSEETLYVVTTRNGSRPVTKYTIEEDILSLLFIHNFTIWDAAFIQVIEFNKIGTMRCGQSLA</sequence>
<dbReference type="OrthoDB" id="882829at2"/>
<dbReference type="RefSeq" id="WP_147053572.1">
    <property type="nucleotide sequence ID" value="NZ_CP042437.1"/>
</dbReference>
<name>A0A5B8W240_9SPHI</name>
<gene>
    <name evidence="1" type="ORF">FSB76_10730</name>
</gene>
<dbReference type="AlphaFoldDB" id="A0A5B8W240"/>
<dbReference type="EMBL" id="CP042437">
    <property type="protein sequence ID" value="QEC76398.1"/>
    <property type="molecule type" value="Genomic_DNA"/>
</dbReference>
<keyword evidence="2" id="KW-1185">Reference proteome</keyword>
<dbReference type="KEGG" id="mgk:FSB76_10730"/>